<feature type="region of interest" description="Disordered" evidence="1">
    <location>
        <begin position="150"/>
        <end position="235"/>
    </location>
</feature>
<comment type="caution">
    <text evidence="2">The sequence shown here is derived from an EMBL/GenBank/DDBJ whole genome shotgun (WGS) entry which is preliminary data.</text>
</comment>
<evidence type="ECO:0000313" key="2">
    <source>
        <dbReference type="EMBL" id="TNN50443.1"/>
    </source>
</evidence>
<proteinExistence type="predicted"/>
<gene>
    <name evidence="2" type="ORF">EYF80_039369</name>
</gene>
<dbReference type="EMBL" id="SRLO01000617">
    <property type="protein sequence ID" value="TNN50443.1"/>
    <property type="molecule type" value="Genomic_DNA"/>
</dbReference>
<name>A0A4Z2GBZ0_9TELE</name>
<feature type="region of interest" description="Disordered" evidence="1">
    <location>
        <begin position="1"/>
        <end position="119"/>
    </location>
</feature>
<sequence length="235" mass="25432">MDSSHDPRPTTHNPRPLGREGMARRKKCTSIRLITETSRSTTSLPRPPRRAASRGRCSTESSAPAPFTRTGLRASGPPGLRASVPMPWSREPAAAGGDVSGALAELSKPSSTPPHGHATHFWTQLGAALKRDSRHVSQASHFRVVLFSLKQTDNPSESLSGKRSSSKGKPDMVGGLERLVQSRATDHRVGRVTRSRSRTQEQDPGPGPRTRTQDQDQEQDSGAGPGPRSRTRSRT</sequence>
<protein>
    <submittedName>
        <fullName evidence="2">Uncharacterized protein</fullName>
    </submittedName>
</protein>
<organism evidence="2 3">
    <name type="scientific">Liparis tanakae</name>
    <name type="common">Tanaka's snailfish</name>
    <dbReference type="NCBI Taxonomy" id="230148"/>
    <lineage>
        <taxon>Eukaryota</taxon>
        <taxon>Metazoa</taxon>
        <taxon>Chordata</taxon>
        <taxon>Craniata</taxon>
        <taxon>Vertebrata</taxon>
        <taxon>Euteleostomi</taxon>
        <taxon>Actinopterygii</taxon>
        <taxon>Neopterygii</taxon>
        <taxon>Teleostei</taxon>
        <taxon>Neoteleostei</taxon>
        <taxon>Acanthomorphata</taxon>
        <taxon>Eupercaria</taxon>
        <taxon>Perciformes</taxon>
        <taxon>Cottioidei</taxon>
        <taxon>Cottales</taxon>
        <taxon>Liparidae</taxon>
        <taxon>Liparis</taxon>
    </lineage>
</organism>
<evidence type="ECO:0000256" key="1">
    <source>
        <dbReference type="SAM" id="MobiDB-lite"/>
    </source>
</evidence>
<keyword evidence="3" id="KW-1185">Reference proteome</keyword>
<evidence type="ECO:0000313" key="3">
    <source>
        <dbReference type="Proteomes" id="UP000314294"/>
    </source>
</evidence>
<dbReference type="AlphaFoldDB" id="A0A4Z2GBZ0"/>
<accession>A0A4Z2GBZ0</accession>
<dbReference type="Proteomes" id="UP000314294">
    <property type="component" value="Unassembled WGS sequence"/>
</dbReference>
<reference evidence="2 3" key="1">
    <citation type="submission" date="2019-03" db="EMBL/GenBank/DDBJ databases">
        <title>First draft genome of Liparis tanakae, snailfish: a comprehensive survey of snailfish specific genes.</title>
        <authorList>
            <person name="Kim W."/>
            <person name="Song I."/>
            <person name="Jeong J.-H."/>
            <person name="Kim D."/>
            <person name="Kim S."/>
            <person name="Ryu S."/>
            <person name="Song J.Y."/>
            <person name="Lee S.K."/>
        </authorList>
    </citation>
    <scope>NUCLEOTIDE SEQUENCE [LARGE SCALE GENOMIC DNA]</scope>
    <source>
        <tissue evidence="2">Muscle</tissue>
    </source>
</reference>